<dbReference type="AlphaFoldDB" id="A0A9W8TLT8"/>
<feature type="region of interest" description="Disordered" evidence="14">
    <location>
        <begin position="514"/>
        <end position="545"/>
    </location>
</feature>
<keyword evidence="7" id="KW-0249">Electron transport</keyword>
<dbReference type="Pfam" id="PF01794">
    <property type="entry name" value="Ferric_reduct"/>
    <property type="match status" value="1"/>
</dbReference>
<evidence type="ECO:0000256" key="9">
    <source>
        <dbReference type="ARBA" id="ARBA00023002"/>
    </source>
</evidence>
<dbReference type="SUPFAM" id="SSF63380">
    <property type="entry name" value="Riboflavin synthase domain-like"/>
    <property type="match status" value="1"/>
</dbReference>
<evidence type="ECO:0000256" key="5">
    <source>
        <dbReference type="ARBA" id="ARBA00022475"/>
    </source>
</evidence>
<comment type="subcellular location">
    <subcellularLocation>
        <location evidence="1">Cell membrane</location>
        <topology evidence="1">Multi-pass membrane protein</topology>
    </subcellularLocation>
</comment>
<comment type="catalytic activity">
    <reaction evidence="13">
        <text>2 a Fe(II)-siderophore + NADP(+) + H(+) = 2 a Fe(III)-siderophore + NADPH</text>
        <dbReference type="Rhea" id="RHEA:28795"/>
        <dbReference type="Rhea" id="RHEA-COMP:11342"/>
        <dbReference type="Rhea" id="RHEA-COMP:11344"/>
        <dbReference type="ChEBI" id="CHEBI:15378"/>
        <dbReference type="ChEBI" id="CHEBI:29033"/>
        <dbReference type="ChEBI" id="CHEBI:29034"/>
        <dbReference type="ChEBI" id="CHEBI:57783"/>
        <dbReference type="ChEBI" id="CHEBI:58349"/>
        <dbReference type="EC" id="1.16.1.9"/>
    </reaction>
</comment>
<keyword evidence="4" id="KW-0813">Transport</keyword>
<evidence type="ECO:0000256" key="11">
    <source>
        <dbReference type="ARBA" id="ARBA00023136"/>
    </source>
</evidence>
<dbReference type="Pfam" id="PF08030">
    <property type="entry name" value="NAD_binding_6"/>
    <property type="match status" value="1"/>
</dbReference>
<keyword evidence="5" id="KW-1003">Cell membrane</keyword>
<feature type="transmembrane region" description="Helical" evidence="15">
    <location>
        <begin position="146"/>
        <end position="165"/>
    </location>
</feature>
<dbReference type="GO" id="GO:0006879">
    <property type="term" value="P:intracellular iron ion homeostasis"/>
    <property type="evidence" value="ECO:0007669"/>
    <property type="project" value="TreeGrafter"/>
</dbReference>
<evidence type="ECO:0000256" key="8">
    <source>
        <dbReference type="ARBA" id="ARBA00022989"/>
    </source>
</evidence>
<protein>
    <recommendedName>
        <fullName evidence="3">ferric-chelate reductase (NADPH)</fullName>
        <ecNumber evidence="3">1.16.1.9</ecNumber>
    </recommendedName>
</protein>
<keyword evidence="8 15" id="KW-1133">Transmembrane helix</keyword>
<dbReference type="InterPro" id="IPR051410">
    <property type="entry name" value="Ferric/Cupric_Reductase"/>
</dbReference>
<organism evidence="17 18">
    <name type="scientific">Xylaria arbuscula</name>
    <dbReference type="NCBI Taxonomy" id="114810"/>
    <lineage>
        <taxon>Eukaryota</taxon>
        <taxon>Fungi</taxon>
        <taxon>Dikarya</taxon>
        <taxon>Ascomycota</taxon>
        <taxon>Pezizomycotina</taxon>
        <taxon>Sordariomycetes</taxon>
        <taxon>Xylariomycetidae</taxon>
        <taxon>Xylariales</taxon>
        <taxon>Xylariaceae</taxon>
        <taxon>Xylaria</taxon>
    </lineage>
</organism>
<evidence type="ECO:0000313" key="18">
    <source>
        <dbReference type="Proteomes" id="UP001148614"/>
    </source>
</evidence>
<comment type="similarity">
    <text evidence="2">Belongs to the ferric reductase (FRE) family.</text>
</comment>
<dbReference type="Proteomes" id="UP001148614">
    <property type="component" value="Unassembled WGS sequence"/>
</dbReference>
<feature type="transmembrane region" description="Helical" evidence="15">
    <location>
        <begin position="214"/>
        <end position="232"/>
    </location>
</feature>
<evidence type="ECO:0000256" key="10">
    <source>
        <dbReference type="ARBA" id="ARBA00023065"/>
    </source>
</evidence>
<reference evidence="17" key="1">
    <citation type="submission" date="2022-07" db="EMBL/GenBank/DDBJ databases">
        <title>Genome Sequence of Xylaria arbuscula.</title>
        <authorList>
            <person name="Buettner E."/>
        </authorList>
    </citation>
    <scope>NUCLEOTIDE SEQUENCE</scope>
    <source>
        <strain evidence="17">VT107</strain>
    </source>
</reference>
<evidence type="ECO:0000259" key="16">
    <source>
        <dbReference type="PROSITE" id="PS51384"/>
    </source>
</evidence>
<dbReference type="PANTHER" id="PTHR32361">
    <property type="entry name" value="FERRIC/CUPRIC REDUCTASE TRANSMEMBRANE COMPONENT"/>
    <property type="match status" value="1"/>
</dbReference>
<feature type="domain" description="FAD-binding FR-type" evidence="16">
    <location>
        <begin position="257"/>
        <end position="415"/>
    </location>
</feature>
<dbReference type="GO" id="GO:0015677">
    <property type="term" value="P:copper ion import"/>
    <property type="evidence" value="ECO:0007669"/>
    <property type="project" value="TreeGrafter"/>
</dbReference>
<dbReference type="SFLD" id="SFLDS00052">
    <property type="entry name" value="Ferric_Reductase_Domain"/>
    <property type="match status" value="1"/>
</dbReference>
<evidence type="ECO:0000256" key="14">
    <source>
        <dbReference type="SAM" id="MobiDB-lite"/>
    </source>
</evidence>
<keyword evidence="12" id="KW-0325">Glycoprotein</keyword>
<accession>A0A9W8TLT8</accession>
<dbReference type="InterPro" id="IPR013112">
    <property type="entry name" value="FAD-bd_8"/>
</dbReference>
<feature type="transmembrane region" description="Helical" evidence="15">
    <location>
        <begin position="177"/>
        <end position="194"/>
    </location>
</feature>
<dbReference type="Pfam" id="PF08022">
    <property type="entry name" value="FAD_binding_8"/>
    <property type="match status" value="1"/>
</dbReference>
<dbReference type="InterPro" id="IPR013121">
    <property type="entry name" value="Fe_red_NAD-bd_6"/>
</dbReference>
<gene>
    <name evidence="17" type="ORF">NPX13_g6374</name>
</gene>
<dbReference type="InterPro" id="IPR017927">
    <property type="entry name" value="FAD-bd_FR_type"/>
</dbReference>
<dbReference type="InterPro" id="IPR017938">
    <property type="entry name" value="Riboflavin_synthase-like_b-brl"/>
</dbReference>
<evidence type="ECO:0000256" key="12">
    <source>
        <dbReference type="ARBA" id="ARBA00023180"/>
    </source>
</evidence>
<evidence type="ECO:0000256" key="7">
    <source>
        <dbReference type="ARBA" id="ARBA00022982"/>
    </source>
</evidence>
<keyword evidence="18" id="KW-1185">Reference proteome</keyword>
<comment type="caution">
    <text evidence="17">The sequence shown here is derived from an EMBL/GenBank/DDBJ whole genome shotgun (WGS) entry which is preliminary data.</text>
</comment>
<evidence type="ECO:0000256" key="15">
    <source>
        <dbReference type="SAM" id="Phobius"/>
    </source>
</evidence>
<evidence type="ECO:0000256" key="1">
    <source>
        <dbReference type="ARBA" id="ARBA00004651"/>
    </source>
</evidence>
<evidence type="ECO:0000256" key="3">
    <source>
        <dbReference type="ARBA" id="ARBA00012668"/>
    </source>
</evidence>
<evidence type="ECO:0000313" key="17">
    <source>
        <dbReference type="EMBL" id="KAJ3568581.1"/>
    </source>
</evidence>
<evidence type="ECO:0000256" key="6">
    <source>
        <dbReference type="ARBA" id="ARBA00022692"/>
    </source>
</evidence>
<feature type="transmembrane region" description="Helical" evidence="15">
    <location>
        <begin position="106"/>
        <end position="126"/>
    </location>
</feature>
<dbReference type="PANTHER" id="PTHR32361:SF9">
    <property type="entry name" value="FERRIC REDUCTASE TRANSMEMBRANE COMPONENT 3-RELATED"/>
    <property type="match status" value="1"/>
</dbReference>
<dbReference type="Gene3D" id="3.40.50.80">
    <property type="entry name" value="Nucleotide-binding domain of ferredoxin-NADP reductase (FNR) module"/>
    <property type="match status" value="1"/>
</dbReference>
<evidence type="ECO:0000256" key="4">
    <source>
        <dbReference type="ARBA" id="ARBA00022448"/>
    </source>
</evidence>
<keyword evidence="9" id="KW-0560">Oxidoreductase</keyword>
<dbReference type="VEuPathDB" id="FungiDB:F4678DRAFT_472690"/>
<dbReference type="EC" id="1.16.1.9" evidence="3"/>
<dbReference type="GO" id="GO:0005886">
    <property type="term" value="C:plasma membrane"/>
    <property type="evidence" value="ECO:0007669"/>
    <property type="project" value="UniProtKB-SubCell"/>
</dbReference>
<evidence type="ECO:0000256" key="2">
    <source>
        <dbReference type="ARBA" id="ARBA00006278"/>
    </source>
</evidence>
<name>A0A9W8TLT8_9PEZI</name>
<dbReference type="SFLD" id="SFLDG01168">
    <property type="entry name" value="Ferric_reductase_subgroup_(FRE"/>
    <property type="match status" value="1"/>
</dbReference>
<keyword evidence="10" id="KW-0406">Ion transport</keyword>
<dbReference type="GO" id="GO:0052851">
    <property type="term" value="F:ferric-chelate reductase (NADPH) activity"/>
    <property type="evidence" value="ECO:0007669"/>
    <property type="project" value="UniProtKB-EC"/>
</dbReference>
<dbReference type="GO" id="GO:0006826">
    <property type="term" value="P:iron ion transport"/>
    <property type="evidence" value="ECO:0007669"/>
    <property type="project" value="UniProtKB-ARBA"/>
</dbReference>
<dbReference type="PROSITE" id="PS51384">
    <property type="entry name" value="FAD_FR"/>
    <property type="match status" value="1"/>
</dbReference>
<dbReference type="CDD" id="cd06186">
    <property type="entry name" value="NOX_Duox_like_FAD_NADP"/>
    <property type="match status" value="1"/>
</dbReference>
<proteinExistence type="inferred from homology"/>
<dbReference type="InterPro" id="IPR013130">
    <property type="entry name" value="Fe3_Rdtase_TM_dom"/>
</dbReference>
<dbReference type="InterPro" id="IPR039261">
    <property type="entry name" value="FNR_nucleotide-bd"/>
</dbReference>
<sequence>MERRHDHGSTNPLFTPTNEAFARGYWYIVAGVVILLAATRGVNHLQNTLRLRRSRVASVQYPTKPSNSFMQAWATLTAVGREMSYPQLYVPVRYLSWMTPPPLGRVLVMLVYWAVIIYMMVAGAVIDDVYFWERIGYRNAWVTVTQVPLLYLLASKTNMIGLIIGTSHERLNWLHRWVARTMFITATVHGFHFWSEWVHYDIVQTELETLSTIVPYGLGAWGILLWMTITSFKPFRSMAYEFFVIQHILAAVIFLYVVYVHVPVSARYNVWFAIAAISFDRVCRLVLLVWRNIKFEPKKACCKGSQRLGYETQLTAVGNSLTVLTISGVHFEWSAGQHIYIWIPRIGIFESHPYTIATSHPLPGTCICNSIQLVIRSHNGFSKRLHEFAQRVETAGNKETVTSFILGPYGRPPRWDIFETLILISASTGTSFTLPILDSLLESKGTNCMKRVDFLLAGKQGEEVGFYHERLHEAIDKAQSIGIDLTIHIAVTGNGQLETLTSAYSLLNSSSEKTEKITPLGREGDTTTSAESVPEGRLTPRKRLSQSSADSHMFYSAARPDVVGFIREAVVATGGETGVVVCGGQSLVAQVRTSVAKLSDERAVHKGTGAQGIHLHVEEYSF</sequence>
<keyword evidence="11 15" id="KW-0472">Membrane</keyword>
<evidence type="ECO:0000256" key="13">
    <source>
        <dbReference type="ARBA" id="ARBA00048483"/>
    </source>
</evidence>
<feature type="transmembrane region" description="Helical" evidence="15">
    <location>
        <begin position="24"/>
        <end position="43"/>
    </location>
</feature>
<keyword evidence="6 15" id="KW-0812">Transmembrane</keyword>
<dbReference type="EMBL" id="JANPWZ010001122">
    <property type="protein sequence ID" value="KAJ3568581.1"/>
    <property type="molecule type" value="Genomic_DNA"/>
</dbReference>
<feature type="transmembrane region" description="Helical" evidence="15">
    <location>
        <begin position="239"/>
        <end position="262"/>
    </location>
</feature>